<evidence type="ECO:0000259" key="15">
    <source>
        <dbReference type="PROSITE" id="PS51671"/>
    </source>
</evidence>
<dbReference type="SUPFAM" id="SSF55021">
    <property type="entry name" value="ACT-like"/>
    <property type="match status" value="1"/>
</dbReference>
<keyword evidence="9 13" id="KW-0560">Oxidoreductase</keyword>
<protein>
    <recommendedName>
        <fullName evidence="5 13">Homoserine dehydrogenase</fullName>
        <ecNumber evidence="4 13">1.1.1.3</ecNumber>
    </recommendedName>
</protein>
<feature type="domain" description="ACT" evidence="15">
    <location>
        <begin position="349"/>
        <end position="423"/>
    </location>
</feature>
<evidence type="ECO:0000256" key="14">
    <source>
        <dbReference type="RuleBase" id="RU004171"/>
    </source>
</evidence>
<keyword evidence="8 12" id="KW-0521">NADP</keyword>
<evidence type="ECO:0000256" key="4">
    <source>
        <dbReference type="ARBA" id="ARBA00013213"/>
    </source>
</evidence>
<dbReference type="Gene3D" id="3.30.360.10">
    <property type="entry name" value="Dihydrodipicolinate Reductase, domain 2"/>
    <property type="match status" value="1"/>
</dbReference>
<evidence type="ECO:0000313" key="16">
    <source>
        <dbReference type="EMBL" id="MBO8457490.1"/>
    </source>
</evidence>
<dbReference type="PANTHER" id="PTHR43331">
    <property type="entry name" value="HOMOSERINE DEHYDROGENASE"/>
    <property type="match status" value="1"/>
</dbReference>
<dbReference type="InterPro" id="IPR005106">
    <property type="entry name" value="Asp/hSer_DH_NAD-bd"/>
</dbReference>
<evidence type="ECO:0000256" key="6">
    <source>
        <dbReference type="ARBA" id="ARBA00022605"/>
    </source>
</evidence>
<feature type="binding site" evidence="12">
    <location>
        <position position="190"/>
    </location>
    <ligand>
        <name>L-homoserine</name>
        <dbReference type="ChEBI" id="CHEBI:57476"/>
    </ligand>
</feature>
<feature type="binding site" evidence="12">
    <location>
        <position position="105"/>
    </location>
    <ligand>
        <name>NADPH</name>
        <dbReference type="ChEBI" id="CHEBI:57783"/>
    </ligand>
</feature>
<dbReference type="GO" id="GO:0009088">
    <property type="term" value="P:threonine biosynthetic process"/>
    <property type="evidence" value="ECO:0007669"/>
    <property type="project" value="UniProtKB-KW"/>
</dbReference>
<evidence type="ECO:0000256" key="11">
    <source>
        <dbReference type="PIRSR" id="PIRSR000098-1"/>
    </source>
</evidence>
<feature type="active site" description="Proton donor" evidence="11">
    <location>
        <position position="205"/>
    </location>
</feature>
<dbReference type="CDD" id="cd04881">
    <property type="entry name" value="ACT_HSDH-Hom"/>
    <property type="match status" value="1"/>
</dbReference>
<proteinExistence type="inferred from homology"/>
<keyword evidence="7 13" id="KW-0791">Threonine biosynthesis</keyword>
<dbReference type="Pfam" id="PF03447">
    <property type="entry name" value="NAD_binding_3"/>
    <property type="match status" value="1"/>
</dbReference>
<evidence type="ECO:0000256" key="9">
    <source>
        <dbReference type="ARBA" id="ARBA00023002"/>
    </source>
</evidence>
<gene>
    <name evidence="16" type="ORF">IAA81_04590</name>
</gene>
<evidence type="ECO:0000256" key="5">
    <source>
        <dbReference type="ARBA" id="ARBA00013376"/>
    </source>
</evidence>
<dbReference type="Pfam" id="PF00742">
    <property type="entry name" value="Homoserine_dh"/>
    <property type="match status" value="1"/>
</dbReference>
<dbReference type="InterPro" id="IPR019811">
    <property type="entry name" value="HDH_CS"/>
</dbReference>
<evidence type="ECO:0000256" key="7">
    <source>
        <dbReference type="ARBA" id="ARBA00022697"/>
    </source>
</evidence>
<dbReference type="GO" id="GO:0004412">
    <property type="term" value="F:homoserine dehydrogenase activity"/>
    <property type="evidence" value="ECO:0007669"/>
    <property type="project" value="UniProtKB-EC"/>
</dbReference>
<reference evidence="16" key="2">
    <citation type="journal article" date="2021" name="PeerJ">
        <title>Extensive microbial diversity within the chicken gut microbiome revealed by metagenomics and culture.</title>
        <authorList>
            <person name="Gilroy R."/>
            <person name="Ravi A."/>
            <person name="Getino M."/>
            <person name="Pursley I."/>
            <person name="Horton D.L."/>
            <person name="Alikhan N.F."/>
            <person name="Baker D."/>
            <person name="Gharbi K."/>
            <person name="Hall N."/>
            <person name="Watson M."/>
            <person name="Adriaenssens E.M."/>
            <person name="Foster-Nyarko E."/>
            <person name="Jarju S."/>
            <person name="Secka A."/>
            <person name="Antonio M."/>
            <person name="Oren A."/>
            <person name="Chaudhuri R.R."/>
            <person name="La Ragione R."/>
            <person name="Hildebrand F."/>
            <person name="Pallen M.J."/>
        </authorList>
    </citation>
    <scope>NUCLEOTIDE SEQUENCE</scope>
    <source>
        <strain evidence="16">10532</strain>
    </source>
</reference>
<reference evidence="16" key="1">
    <citation type="submission" date="2020-10" db="EMBL/GenBank/DDBJ databases">
        <authorList>
            <person name="Gilroy R."/>
        </authorList>
    </citation>
    <scope>NUCLEOTIDE SEQUENCE</scope>
    <source>
        <strain evidence="16">10532</strain>
    </source>
</reference>
<dbReference type="PROSITE" id="PS51671">
    <property type="entry name" value="ACT"/>
    <property type="match status" value="1"/>
</dbReference>
<comment type="pathway">
    <text evidence="2 13">Amino-acid biosynthesis; L-methionine biosynthesis via de novo pathway; L-homoserine from L-aspartate: step 3/3.</text>
</comment>
<dbReference type="NCBIfam" id="NF004976">
    <property type="entry name" value="PRK06349.1"/>
    <property type="match status" value="1"/>
</dbReference>
<organism evidence="16 17">
    <name type="scientific">Candidatus Gallitreponema excrementavium</name>
    <dbReference type="NCBI Taxonomy" id="2840840"/>
    <lineage>
        <taxon>Bacteria</taxon>
        <taxon>Pseudomonadati</taxon>
        <taxon>Spirochaetota</taxon>
        <taxon>Spirochaetia</taxon>
        <taxon>Spirochaetales</taxon>
        <taxon>Candidatus Gallitreponema</taxon>
    </lineage>
</organism>
<dbReference type="EMBL" id="JADIMM010000065">
    <property type="protein sequence ID" value="MBO8457490.1"/>
    <property type="molecule type" value="Genomic_DNA"/>
</dbReference>
<name>A0A9D9N281_9SPIR</name>
<dbReference type="InterPro" id="IPR001342">
    <property type="entry name" value="HDH_cat"/>
</dbReference>
<dbReference type="PIRSF" id="PIRSF000098">
    <property type="entry name" value="Homoser_dehydrog"/>
    <property type="match status" value="1"/>
</dbReference>
<dbReference type="PROSITE" id="PS01042">
    <property type="entry name" value="HOMOSER_DHGENASE"/>
    <property type="match status" value="1"/>
</dbReference>
<sequence>MDRITVGIIGFGTVGTGVAKILLQGEKELENRAGLPVKLKYIADLDTTTDRGIKLPEGMLIPDANKLIEDPDVNTVVEVIGGENPAQTFIKKALSLGKNVVTSNKEVIAKHFVEFTELAKANNCTILYEAAVGGGIPVLHAVRNSLAANRIEKVFGIVNGTTNYILSKMTSSGADFAATLKEAQKLGYAEADPKNDVEGFDVAYKLAILASLAFRCHVDYKEIYREGITKITAKDIADARKFGYTIKMAAIGINHGDSVELRVHPVMVENSHPLSSVNDVFNAIYIRGNSLGDSMLYGRGAGELPTASAVAGDIMNLAFRAKEGFQKDTDFNLKEIKILPREKCVTSFFISCLVNDESGVLAALASILSQKGVSIRSMQQVSAENNCAAITCITHPVEEGKMDNAIAEIKELPNVREISSIIRVGLGQ</sequence>
<dbReference type="Gene3D" id="3.40.50.720">
    <property type="entry name" value="NAD(P)-binding Rossmann-like Domain"/>
    <property type="match status" value="1"/>
</dbReference>
<dbReference type="Gene3D" id="3.30.70.260">
    <property type="match status" value="1"/>
</dbReference>
<dbReference type="Pfam" id="PF01842">
    <property type="entry name" value="ACT"/>
    <property type="match status" value="1"/>
</dbReference>
<evidence type="ECO:0000256" key="2">
    <source>
        <dbReference type="ARBA" id="ARBA00005062"/>
    </source>
</evidence>
<evidence type="ECO:0000256" key="3">
    <source>
        <dbReference type="ARBA" id="ARBA00006753"/>
    </source>
</evidence>
<evidence type="ECO:0000256" key="13">
    <source>
        <dbReference type="RuleBase" id="RU000579"/>
    </source>
</evidence>
<comment type="catalytic activity">
    <reaction evidence="13">
        <text>L-homoserine + NADP(+) = L-aspartate 4-semialdehyde + NADPH + H(+)</text>
        <dbReference type="Rhea" id="RHEA:15761"/>
        <dbReference type="ChEBI" id="CHEBI:15378"/>
        <dbReference type="ChEBI" id="CHEBI:57476"/>
        <dbReference type="ChEBI" id="CHEBI:57783"/>
        <dbReference type="ChEBI" id="CHEBI:58349"/>
        <dbReference type="ChEBI" id="CHEBI:537519"/>
        <dbReference type="EC" id="1.1.1.3"/>
    </reaction>
</comment>
<dbReference type="SUPFAM" id="SSF55347">
    <property type="entry name" value="Glyceraldehyde-3-phosphate dehydrogenase-like, C-terminal domain"/>
    <property type="match status" value="1"/>
</dbReference>
<evidence type="ECO:0000313" key="17">
    <source>
        <dbReference type="Proteomes" id="UP000823638"/>
    </source>
</evidence>
<dbReference type="Proteomes" id="UP000823638">
    <property type="component" value="Unassembled WGS sequence"/>
</dbReference>
<evidence type="ECO:0000256" key="1">
    <source>
        <dbReference type="ARBA" id="ARBA00005056"/>
    </source>
</evidence>
<evidence type="ECO:0000256" key="8">
    <source>
        <dbReference type="ARBA" id="ARBA00022857"/>
    </source>
</evidence>
<comment type="pathway">
    <text evidence="1 13">Amino-acid biosynthesis; L-threonine biosynthesis; L-threonine from L-aspartate: step 3/5.</text>
</comment>
<comment type="caution">
    <text evidence="16">The sequence shown here is derived from an EMBL/GenBank/DDBJ whole genome shotgun (WGS) entry which is preliminary data.</text>
</comment>
<evidence type="ECO:0000256" key="10">
    <source>
        <dbReference type="ARBA" id="ARBA00023167"/>
    </source>
</evidence>
<accession>A0A9D9N281</accession>
<dbReference type="InterPro" id="IPR016204">
    <property type="entry name" value="HDH"/>
</dbReference>
<dbReference type="AlphaFoldDB" id="A0A9D9N281"/>
<dbReference type="SUPFAM" id="SSF51735">
    <property type="entry name" value="NAD(P)-binding Rossmann-fold domains"/>
    <property type="match status" value="1"/>
</dbReference>
<keyword evidence="6 13" id="KW-0028">Amino-acid biosynthesis</keyword>
<dbReference type="GO" id="GO:0050661">
    <property type="term" value="F:NADP binding"/>
    <property type="evidence" value="ECO:0007669"/>
    <property type="project" value="InterPro"/>
</dbReference>
<dbReference type="PANTHER" id="PTHR43331:SF1">
    <property type="entry name" value="HOMOSERINE DEHYDROGENASE"/>
    <property type="match status" value="1"/>
</dbReference>
<dbReference type="GO" id="GO:0009086">
    <property type="term" value="P:methionine biosynthetic process"/>
    <property type="evidence" value="ECO:0007669"/>
    <property type="project" value="UniProtKB-KW"/>
</dbReference>
<feature type="binding site" evidence="12">
    <location>
        <begin position="9"/>
        <end position="16"/>
    </location>
    <ligand>
        <name>NADP(+)</name>
        <dbReference type="ChEBI" id="CHEBI:58349"/>
    </ligand>
</feature>
<dbReference type="InterPro" id="IPR036291">
    <property type="entry name" value="NAD(P)-bd_dom_sf"/>
</dbReference>
<dbReference type="InterPro" id="IPR002912">
    <property type="entry name" value="ACT_dom"/>
</dbReference>
<dbReference type="EC" id="1.1.1.3" evidence="4 13"/>
<evidence type="ECO:0000256" key="12">
    <source>
        <dbReference type="PIRSR" id="PIRSR000098-2"/>
    </source>
</evidence>
<dbReference type="FunFam" id="3.30.360.10:FF:000005">
    <property type="entry name" value="Homoserine dehydrogenase"/>
    <property type="match status" value="1"/>
</dbReference>
<dbReference type="InterPro" id="IPR045865">
    <property type="entry name" value="ACT-like_dom_sf"/>
</dbReference>
<comment type="similarity">
    <text evidence="3 14">Belongs to the homoserine dehydrogenase family.</text>
</comment>
<keyword evidence="10 13" id="KW-0486">Methionine biosynthesis</keyword>